<reference evidence="9" key="1">
    <citation type="journal article" date="2019" name="Int. J. Syst. Evol. Microbiol.">
        <title>The Global Catalogue of Microorganisms (GCM) 10K type strain sequencing project: providing services to taxonomists for standard genome sequencing and annotation.</title>
        <authorList>
            <consortium name="The Broad Institute Genomics Platform"/>
            <consortium name="The Broad Institute Genome Sequencing Center for Infectious Disease"/>
            <person name="Wu L."/>
            <person name="Ma J."/>
        </authorList>
    </citation>
    <scope>NUCLEOTIDE SEQUENCE [LARGE SCALE GENOMIC DNA]</scope>
    <source>
        <strain evidence="9">JCM 14901</strain>
    </source>
</reference>
<sequence length="192" mass="21304">MIGAAPHQRTTERTTRRNGARPKTLATPAGEVNLQIPKLREGSFFPSLLTPRRRVDKALYAVICQAWIDGVSTRKVDQLVRALGNDTGISRSTVSRICAEIDETVQEFLHRRLDHTLSGQLRHSASVELAVGARSVENVAPGTVISIPDEAAEEFVLARIGDKRALWFFADYRGSRLESAELDVTVRVDRDE</sequence>
<evidence type="ECO:0000256" key="3">
    <source>
        <dbReference type="ARBA" id="ARBA00022578"/>
    </source>
</evidence>
<name>A0ABP5CHB5_9MICO</name>
<comment type="caution">
    <text evidence="8">The sequence shown here is derived from an EMBL/GenBank/DDBJ whole genome shotgun (WGS) entry which is preliminary data.</text>
</comment>
<evidence type="ECO:0000256" key="7">
    <source>
        <dbReference type="SAM" id="MobiDB-lite"/>
    </source>
</evidence>
<comment type="similarity">
    <text evidence="2 6">Belongs to the transposase mutator family.</text>
</comment>
<keyword evidence="9" id="KW-1185">Reference proteome</keyword>
<keyword evidence="3 6" id="KW-0815">Transposition</keyword>
<organism evidence="8 9">
    <name type="scientific">Microbacterium deminutum</name>
    <dbReference type="NCBI Taxonomy" id="344164"/>
    <lineage>
        <taxon>Bacteria</taxon>
        <taxon>Bacillati</taxon>
        <taxon>Actinomycetota</taxon>
        <taxon>Actinomycetes</taxon>
        <taxon>Micrococcales</taxon>
        <taxon>Microbacteriaceae</taxon>
        <taxon>Microbacterium</taxon>
    </lineage>
</organism>
<evidence type="ECO:0000256" key="6">
    <source>
        <dbReference type="RuleBase" id="RU365089"/>
    </source>
</evidence>
<keyword evidence="5 6" id="KW-0233">DNA recombination</keyword>
<dbReference type="EMBL" id="BAAAOG010000006">
    <property type="protein sequence ID" value="GAA1963619.1"/>
    <property type="molecule type" value="Genomic_DNA"/>
</dbReference>
<evidence type="ECO:0000256" key="5">
    <source>
        <dbReference type="ARBA" id="ARBA00023172"/>
    </source>
</evidence>
<keyword evidence="4 6" id="KW-0238">DNA-binding</keyword>
<keyword evidence="6" id="KW-0814">Transposable element</keyword>
<dbReference type="Proteomes" id="UP001499933">
    <property type="component" value="Unassembled WGS sequence"/>
</dbReference>
<feature type="region of interest" description="Disordered" evidence="7">
    <location>
        <begin position="1"/>
        <end position="25"/>
    </location>
</feature>
<gene>
    <name evidence="8" type="ORF">GCM10009776_27910</name>
</gene>
<accession>A0ABP5CHB5</accession>
<dbReference type="Pfam" id="PF00872">
    <property type="entry name" value="Transposase_mut"/>
    <property type="match status" value="1"/>
</dbReference>
<protein>
    <recommendedName>
        <fullName evidence="6">Mutator family transposase</fullName>
    </recommendedName>
</protein>
<dbReference type="PANTHER" id="PTHR33217">
    <property type="entry name" value="TRANSPOSASE FOR INSERTION SEQUENCE ELEMENT IS1081"/>
    <property type="match status" value="1"/>
</dbReference>
<evidence type="ECO:0000256" key="2">
    <source>
        <dbReference type="ARBA" id="ARBA00010961"/>
    </source>
</evidence>
<evidence type="ECO:0000313" key="9">
    <source>
        <dbReference type="Proteomes" id="UP001499933"/>
    </source>
</evidence>
<evidence type="ECO:0000313" key="8">
    <source>
        <dbReference type="EMBL" id="GAA1963619.1"/>
    </source>
</evidence>
<dbReference type="PANTHER" id="PTHR33217:SF7">
    <property type="entry name" value="TRANSPOSASE FOR INSERTION SEQUENCE ELEMENT IS1081"/>
    <property type="match status" value="1"/>
</dbReference>
<evidence type="ECO:0000256" key="4">
    <source>
        <dbReference type="ARBA" id="ARBA00023125"/>
    </source>
</evidence>
<evidence type="ECO:0000256" key="1">
    <source>
        <dbReference type="ARBA" id="ARBA00002190"/>
    </source>
</evidence>
<dbReference type="InterPro" id="IPR001207">
    <property type="entry name" value="Transposase_mutator"/>
</dbReference>
<proteinExistence type="inferred from homology"/>
<comment type="function">
    <text evidence="1 6">Required for the transposition of the insertion element.</text>
</comment>